<evidence type="ECO:0000313" key="16">
    <source>
        <dbReference type="Proteomes" id="UP000231426"/>
    </source>
</evidence>
<evidence type="ECO:0000256" key="12">
    <source>
        <dbReference type="ARBA" id="ARBA00023136"/>
    </source>
</evidence>
<evidence type="ECO:0000256" key="4">
    <source>
        <dbReference type="ARBA" id="ARBA00022475"/>
    </source>
</evidence>
<keyword evidence="9" id="KW-0862">Zinc</keyword>
<evidence type="ECO:0000256" key="11">
    <source>
        <dbReference type="ARBA" id="ARBA00023049"/>
    </source>
</evidence>
<keyword evidence="12 13" id="KW-0472">Membrane</keyword>
<evidence type="ECO:0000256" key="2">
    <source>
        <dbReference type="ARBA" id="ARBA00004651"/>
    </source>
</evidence>
<comment type="similarity">
    <text evidence="3">Belongs to the peptidase M50B family.</text>
</comment>
<evidence type="ECO:0000256" key="9">
    <source>
        <dbReference type="ARBA" id="ARBA00022833"/>
    </source>
</evidence>
<feature type="transmembrane region" description="Helical" evidence="13">
    <location>
        <begin position="169"/>
        <end position="196"/>
    </location>
</feature>
<feature type="domain" description="Peptidase M50" evidence="14">
    <location>
        <begin position="120"/>
        <end position="171"/>
    </location>
</feature>
<accession>A0A2M6W648</accession>
<dbReference type="EMBL" id="PFBV01000004">
    <property type="protein sequence ID" value="PIT88195.1"/>
    <property type="molecule type" value="Genomic_DNA"/>
</dbReference>
<dbReference type="PANTHER" id="PTHR35864:SF1">
    <property type="entry name" value="ZINC METALLOPROTEASE YWHC-RELATED"/>
    <property type="match status" value="1"/>
</dbReference>
<feature type="transmembrane region" description="Helical" evidence="13">
    <location>
        <begin position="47"/>
        <end position="71"/>
    </location>
</feature>
<feature type="transmembrane region" description="Helical" evidence="13">
    <location>
        <begin position="123"/>
        <end position="142"/>
    </location>
</feature>
<feature type="transmembrane region" description="Helical" evidence="13">
    <location>
        <begin position="6"/>
        <end position="26"/>
    </location>
</feature>
<feature type="domain" description="Peptidase M50" evidence="14">
    <location>
        <begin position="7"/>
        <end position="114"/>
    </location>
</feature>
<proteinExistence type="inferred from homology"/>
<sequence length="197" mass="22233">MNILFYFFIIIPSAIIHEYAHGWMADRLGDPTARYAGRLTLNPKAHIDLWGTILMPLLLSALSGGSFLFAYAKPVPYNPYNLKNQKWGPALVGLAGPMANFLLAAIFALIIRFINPTLVINELLFIIVYANVLLMVFNLVPIPPLDGSKILYAVLPDSMNNLKIFLERYSFILLMILIFFLFDFIAPIINTIVSWLI</sequence>
<evidence type="ECO:0000256" key="3">
    <source>
        <dbReference type="ARBA" id="ARBA00007931"/>
    </source>
</evidence>
<comment type="subcellular location">
    <subcellularLocation>
        <location evidence="2">Cell membrane</location>
        <topology evidence="2">Multi-pass membrane protein</topology>
    </subcellularLocation>
</comment>
<dbReference type="CDD" id="cd06158">
    <property type="entry name" value="S2P-M50_like_1"/>
    <property type="match status" value="1"/>
</dbReference>
<keyword evidence="4" id="KW-1003">Cell membrane</keyword>
<evidence type="ECO:0000259" key="14">
    <source>
        <dbReference type="Pfam" id="PF02163"/>
    </source>
</evidence>
<evidence type="ECO:0000256" key="13">
    <source>
        <dbReference type="SAM" id="Phobius"/>
    </source>
</evidence>
<dbReference type="Proteomes" id="UP000231426">
    <property type="component" value="Unassembled WGS sequence"/>
</dbReference>
<dbReference type="AlphaFoldDB" id="A0A2M6W648"/>
<comment type="caution">
    <text evidence="15">The sequence shown here is derived from an EMBL/GenBank/DDBJ whole genome shotgun (WGS) entry which is preliminary data.</text>
</comment>
<dbReference type="InterPro" id="IPR008915">
    <property type="entry name" value="Peptidase_M50"/>
</dbReference>
<evidence type="ECO:0000256" key="10">
    <source>
        <dbReference type="ARBA" id="ARBA00022989"/>
    </source>
</evidence>
<keyword evidence="8" id="KW-0378">Hydrolase</keyword>
<keyword evidence="7" id="KW-0479">Metal-binding</keyword>
<evidence type="ECO:0000256" key="7">
    <source>
        <dbReference type="ARBA" id="ARBA00022723"/>
    </source>
</evidence>
<dbReference type="Pfam" id="PF02163">
    <property type="entry name" value="Peptidase_M50"/>
    <property type="match status" value="2"/>
</dbReference>
<dbReference type="InterPro" id="IPR052348">
    <property type="entry name" value="Metallopeptidase_M50B"/>
</dbReference>
<organism evidence="15 16">
    <name type="scientific">Candidatus Magasanikbacteria bacterium CG10_big_fil_rev_8_21_14_0_10_36_32</name>
    <dbReference type="NCBI Taxonomy" id="1974646"/>
    <lineage>
        <taxon>Bacteria</taxon>
        <taxon>Candidatus Magasanikiibacteriota</taxon>
    </lineage>
</organism>
<feature type="transmembrane region" description="Helical" evidence="13">
    <location>
        <begin position="91"/>
        <end position="111"/>
    </location>
</feature>
<protein>
    <submittedName>
        <fullName evidence="15">Site-2 protease family protein</fullName>
    </submittedName>
</protein>
<evidence type="ECO:0000256" key="5">
    <source>
        <dbReference type="ARBA" id="ARBA00022670"/>
    </source>
</evidence>
<keyword evidence="5 15" id="KW-0645">Protease</keyword>
<keyword evidence="11" id="KW-0482">Metalloprotease</keyword>
<dbReference type="InterPro" id="IPR044537">
    <property type="entry name" value="Rip2-like"/>
</dbReference>
<dbReference type="GO" id="GO:0005886">
    <property type="term" value="C:plasma membrane"/>
    <property type="evidence" value="ECO:0007669"/>
    <property type="project" value="UniProtKB-SubCell"/>
</dbReference>
<evidence type="ECO:0000313" key="15">
    <source>
        <dbReference type="EMBL" id="PIT88195.1"/>
    </source>
</evidence>
<evidence type="ECO:0000256" key="6">
    <source>
        <dbReference type="ARBA" id="ARBA00022692"/>
    </source>
</evidence>
<dbReference type="GO" id="GO:0006508">
    <property type="term" value="P:proteolysis"/>
    <property type="evidence" value="ECO:0007669"/>
    <property type="project" value="UniProtKB-KW"/>
</dbReference>
<keyword evidence="10 13" id="KW-1133">Transmembrane helix</keyword>
<gene>
    <name evidence="15" type="ORF">COU29_02900</name>
</gene>
<dbReference type="GO" id="GO:0008237">
    <property type="term" value="F:metallopeptidase activity"/>
    <property type="evidence" value="ECO:0007669"/>
    <property type="project" value="UniProtKB-KW"/>
</dbReference>
<reference evidence="16" key="1">
    <citation type="submission" date="2017-09" db="EMBL/GenBank/DDBJ databases">
        <title>Depth-based differentiation of microbial function through sediment-hosted aquifers and enrichment of novel symbionts in the deep terrestrial subsurface.</title>
        <authorList>
            <person name="Probst A.J."/>
            <person name="Ladd B."/>
            <person name="Jarett J.K."/>
            <person name="Geller-Mcgrath D.E."/>
            <person name="Sieber C.M.K."/>
            <person name="Emerson J.B."/>
            <person name="Anantharaman K."/>
            <person name="Thomas B.C."/>
            <person name="Malmstrom R."/>
            <person name="Stieglmeier M."/>
            <person name="Klingl A."/>
            <person name="Woyke T."/>
            <person name="Ryan C.M."/>
            <person name="Banfield J.F."/>
        </authorList>
    </citation>
    <scope>NUCLEOTIDE SEQUENCE [LARGE SCALE GENOMIC DNA]</scope>
</reference>
<dbReference type="PANTHER" id="PTHR35864">
    <property type="entry name" value="ZINC METALLOPROTEASE MJ0611-RELATED"/>
    <property type="match status" value="1"/>
</dbReference>
<evidence type="ECO:0000256" key="8">
    <source>
        <dbReference type="ARBA" id="ARBA00022801"/>
    </source>
</evidence>
<keyword evidence="6 13" id="KW-0812">Transmembrane</keyword>
<dbReference type="GO" id="GO:0046872">
    <property type="term" value="F:metal ion binding"/>
    <property type="evidence" value="ECO:0007669"/>
    <property type="project" value="UniProtKB-KW"/>
</dbReference>
<comment type="cofactor">
    <cofactor evidence="1">
        <name>Zn(2+)</name>
        <dbReference type="ChEBI" id="CHEBI:29105"/>
    </cofactor>
</comment>
<evidence type="ECO:0000256" key="1">
    <source>
        <dbReference type="ARBA" id="ARBA00001947"/>
    </source>
</evidence>
<name>A0A2M6W648_9BACT</name>